<name>A0AAV3P5Y3_LITER</name>
<gene>
    <name evidence="2" type="ORF">LIER_42915</name>
</gene>
<dbReference type="Proteomes" id="UP001454036">
    <property type="component" value="Unassembled WGS sequence"/>
</dbReference>
<dbReference type="PANTHER" id="PTHR31973">
    <property type="entry name" value="POLYPROTEIN, PUTATIVE-RELATED"/>
    <property type="match status" value="1"/>
</dbReference>
<evidence type="ECO:0000313" key="2">
    <source>
        <dbReference type="EMBL" id="GAA0146633.1"/>
    </source>
</evidence>
<organism evidence="2 3">
    <name type="scientific">Lithospermum erythrorhizon</name>
    <name type="common">Purple gromwell</name>
    <name type="synonym">Lithospermum officinale var. erythrorhizon</name>
    <dbReference type="NCBI Taxonomy" id="34254"/>
    <lineage>
        <taxon>Eukaryota</taxon>
        <taxon>Viridiplantae</taxon>
        <taxon>Streptophyta</taxon>
        <taxon>Embryophyta</taxon>
        <taxon>Tracheophyta</taxon>
        <taxon>Spermatophyta</taxon>
        <taxon>Magnoliopsida</taxon>
        <taxon>eudicotyledons</taxon>
        <taxon>Gunneridae</taxon>
        <taxon>Pentapetalae</taxon>
        <taxon>asterids</taxon>
        <taxon>lamiids</taxon>
        <taxon>Boraginales</taxon>
        <taxon>Boraginaceae</taxon>
        <taxon>Boraginoideae</taxon>
        <taxon>Lithospermeae</taxon>
        <taxon>Lithospermum</taxon>
    </lineage>
</organism>
<sequence>MVEEHTCGSSMMIDMVKVKFLARKYVNKIRRNPKISLKCFIGDIYDDLKVEISLSTAWRAIKAAGYLFYGNENQQFARLWSYAKALLDTMPGLIVITKLDEQKFMRIYICQEPLKRGFFSRCRRFICVDGCFLKEAFSGQLLAAVAHDADNGSYLIAWAVVEVENIESWKWFIKLLKEDLHMDQKLESWVLMTDQQKGLENAIKSELPNVELRLCVKHLHANWSKRFPKKMMKDLMWKAARVANVPYFEYRI</sequence>
<evidence type="ECO:0000259" key="1">
    <source>
        <dbReference type="Pfam" id="PF10551"/>
    </source>
</evidence>
<dbReference type="Pfam" id="PF10551">
    <property type="entry name" value="MULE"/>
    <property type="match status" value="1"/>
</dbReference>
<evidence type="ECO:0000313" key="3">
    <source>
        <dbReference type="Proteomes" id="UP001454036"/>
    </source>
</evidence>
<dbReference type="AlphaFoldDB" id="A0AAV3P5Y3"/>
<proteinExistence type="predicted"/>
<accession>A0AAV3P5Y3</accession>
<dbReference type="PANTHER" id="PTHR31973:SF199">
    <property type="entry name" value="SWIM-TYPE DOMAIN-CONTAINING PROTEIN"/>
    <property type="match status" value="1"/>
</dbReference>
<protein>
    <recommendedName>
        <fullName evidence="1">MULE transposase domain-containing protein</fullName>
    </recommendedName>
</protein>
<feature type="domain" description="MULE transposase" evidence="1">
    <location>
        <begin position="126"/>
        <end position="222"/>
    </location>
</feature>
<reference evidence="2 3" key="1">
    <citation type="submission" date="2024-01" db="EMBL/GenBank/DDBJ databases">
        <title>The complete chloroplast genome sequence of Lithospermum erythrorhizon: insights into the phylogenetic relationship among Boraginaceae species and the maternal lineages of purple gromwells.</title>
        <authorList>
            <person name="Okada T."/>
            <person name="Watanabe K."/>
        </authorList>
    </citation>
    <scope>NUCLEOTIDE SEQUENCE [LARGE SCALE GENOMIC DNA]</scope>
</reference>
<comment type="caution">
    <text evidence="2">The sequence shown here is derived from an EMBL/GenBank/DDBJ whole genome shotgun (WGS) entry which is preliminary data.</text>
</comment>
<dbReference type="InterPro" id="IPR018289">
    <property type="entry name" value="MULE_transposase_dom"/>
</dbReference>
<dbReference type="EMBL" id="BAABME010031667">
    <property type="protein sequence ID" value="GAA0146633.1"/>
    <property type="molecule type" value="Genomic_DNA"/>
</dbReference>
<keyword evidence="3" id="KW-1185">Reference proteome</keyword>